<keyword evidence="5" id="KW-0732">Signal</keyword>
<dbReference type="InterPro" id="IPR016134">
    <property type="entry name" value="Dockerin_dom"/>
</dbReference>
<dbReference type="KEGG" id="rch:RUM_21270"/>
<dbReference type="OrthoDB" id="9802773at2"/>
<dbReference type="SUPFAM" id="SSF63446">
    <property type="entry name" value="Type I dockerin domain"/>
    <property type="match status" value="1"/>
</dbReference>
<organism evidence="9 10">
    <name type="scientific">Ruminococcus champanellensis (strain DSM 18848 / JCM 17042 / KCTC 15320 / 18P13)</name>
    <dbReference type="NCBI Taxonomy" id="213810"/>
    <lineage>
        <taxon>Bacteria</taxon>
        <taxon>Bacillati</taxon>
        <taxon>Bacillota</taxon>
        <taxon>Clostridia</taxon>
        <taxon>Eubacteriales</taxon>
        <taxon>Oscillospiraceae</taxon>
        <taxon>Ruminococcus</taxon>
    </lineage>
</organism>
<dbReference type="Proteomes" id="UP000007054">
    <property type="component" value="Chromosome"/>
</dbReference>
<accession>D4LEV1</accession>
<keyword evidence="3 4" id="KW-0326">Glycosidase</keyword>
<evidence type="ECO:0000259" key="6">
    <source>
        <dbReference type="PROSITE" id="PS51175"/>
    </source>
</evidence>
<dbReference type="PANTHER" id="PTHR40079">
    <property type="entry name" value="MANNAN ENDO-1,4-BETA-MANNOSIDASE E-RELATED"/>
    <property type="match status" value="1"/>
</dbReference>
<feature type="active site" description="Proton donor" evidence="4">
    <location>
        <position position="359"/>
    </location>
</feature>
<dbReference type="Gene3D" id="3.20.20.80">
    <property type="entry name" value="Glycosidases"/>
    <property type="match status" value="1"/>
</dbReference>
<evidence type="ECO:0000313" key="9">
    <source>
        <dbReference type="EMBL" id="CBL18146.1"/>
    </source>
</evidence>
<dbReference type="PROSITE" id="PS51175">
    <property type="entry name" value="CBM6"/>
    <property type="match status" value="1"/>
</dbReference>
<dbReference type="CDD" id="cd14256">
    <property type="entry name" value="Dockerin_I"/>
    <property type="match status" value="1"/>
</dbReference>
<dbReference type="PRINTS" id="PR00739">
    <property type="entry name" value="GLHYDRLASE26"/>
</dbReference>
<dbReference type="HOGENOM" id="CLU_016930_1_0_9"/>
<dbReference type="Gene3D" id="2.60.120.260">
    <property type="entry name" value="Galactose-binding domain-like"/>
    <property type="match status" value="1"/>
</dbReference>
<evidence type="ECO:0000256" key="2">
    <source>
        <dbReference type="ARBA" id="ARBA00022801"/>
    </source>
</evidence>
<dbReference type="CAZy" id="GH26">
    <property type="family name" value="Glycoside Hydrolase Family 26"/>
</dbReference>
<reference evidence="9" key="2">
    <citation type="submission" date="2010-03" db="EMBL/GenBank/DDBJ databases">
        <authorList>
            <person name="Pajon A."/>
        </authorList>
    </citation>
    <scope>NUCLEOTIDE SEQUENCE</scope>
    <source>
        <strain evidence="9">Type strain: 18P13</strain>
    </source>
</reference>
<protein>
    <submittedName>
        <fullName evidence="9">Beta-mannanase</fullName>
    </submittedName>
</protein>
<name>D4LEV1_RUMC1</name>
<dbReference type="AlphaFoldDB" id="D4LEV1"/>
<dbReference type="GO" id="GO:0000272">
    <property type="term" value="P:polysaccharide catabolic process"/>
    <property type="evidence" value="ECO:0007669"/>
    <property type="project" value="InterPro"/>
</dbReference>
<dbReference type="InterPro" id="IPR000805">
    <property type="entry name" value="Glyco_hydro_26"/>
</dbReference>
<evidence type="ECO:0000259" key="7">
    <source>
        <dbReference type="PROSITE" id="PS51764"/>
    </source>
</evidence>
<evidence type="ECO:0000256" key="3">
    <source>
        <dbReference type="ARBA" id="ARBA00023295"/>
    </source>
</evidence>
<dbReference type="GO" id="GO:0030246">
    <property type="term" value="F:carbohydrate binding"/>
    <property type="evidence" value="ECO:0007669"/>
    <property type="project" value="InterPro"/>
</dbReference>
<dbReference type="PANTHER" id="PTHR40079:SF4">
    <property type="entry name" value="GH26 DOMAIN-CONTAINING PROTEIN-RELATED"/>
    <property type="match status" value="1"/>
</dbReference>
<reference evidence="9" key="1">
    <citation type="submission" date="2010-03" db="EMBL/GenBank/DDBJ databases">
        <title>The genome sequence of Ruminococcus sp. 18P13.</title>
        <authorList>
            <consortium name="metaHIT consortium -- http://www.metahit.eu/"/>
            <person name="Pajon A."/>
            <person name="Turner K."/>
            <person name="Parkhill J."/>
            <person name="Bernalier A."/>
        </authorList>
    </citation>
    <scope>NUCLEOTIDE SEQUENCE [LARGE SCALE GENOMIC DNA]</scope>
    <source>
        <strain evidence="9">Type strain: 18P13</strain>
    </source>
</reference>
<dbReference type="InterPro" id="IPR002105">
    <property type="entry name" value="Dockerin_1_rpt"/>
</dbReference>
<dbReference type="InterPro" id="IPR017853">
    <property type="entry name" value="GH"/>
</dbReference>
<dbReference type="InterPro" id="IPR008979">
    <property type="entry name" value="Galactose-bd-like_sf"/>
</dbReference>
<dbReference type="InterPro" id="IPR036439">
    <property type="entry name" value="Dockerin_dom_sf"/>
</dbReference>
<evidence type="ECO:0000313" key="10">
    <source>
        <dbReference type="Proteomes" id="UP000007054"/>
    </source>
</evidence>
<gene>
    <name evidence="9" type="ordered locus">RUM_21270</name>
</gene>
<dbReference type="Pfam" id="PF02156">
    <property type="entry name" value="Glyco_hydro_26"/>
    <property type="match status" value="1"/>
</dbReference>
<dbReference type="Gene3D" id="1.10.1330.10">
    <property type="entry name" value="Dockerin domain"/>
    <property type="match status" value="1"/>
</dbReference>
<dbReference type="SUPFAM" id="SSF51445">
    <property type="entry name" value="(Trans)glycosidases"/>
    <property type="match status" value="1"/>
</dbReference>
<dbReference type="SUPFAM" id="SSF49785">
    <property type="entry name" value="Galactose-binding domain-like"/>
    <property type="match status" value="1"/>
</dbReference>
<evidence type="ECO:0000256" key="5">
    <source>
        <dbReference type="SAM" id="SignalP"/>
    </source>
</evidence>
<keyword evidence="10" id="KW-1185">Reference proteome</keyword>
<dbReference type="GO" id="GO:0016985">
    <property type="term" value="F:mannan endo-1,4-beta-mannosidase activity"/>
    <property type="evidence" value="ECO:0007669"/>
    <property type="project" value="InterPro"/>
</dbReference>
<feature type="active site" description="Nucleophile" evidence="4">
    <location>
        <position position="458"/>
    </location>
</feature>
<sequence length="616" mass="68166">MRKQKRQLSVLLASAVAMTTLLSFPGGAVSSDTLTTYEFEQGVIDRAKQYDAGWTDTNDAGDTYDCTDPTGSGFVYLTDKGSSVTCTVEVEKAGLYNMNIRYLQPNDTNKKVQYLNINGSNQGEVTFPYNLKWSEITTLVTLREGSNSIELKGYWGYTYLDSFTLTQADESISQLSPTDSLSNPHANDTTKRLYAYLRSVYGNHILSGQQEMCGSHNYNYNADPTSGFIKDNEAEFTYIQEQTGKQPAIRGIDFLTYHLDENGELSYQDYAAERAIEWTNKYGGIATISWHWSVPSSTGNYAFYVESANANYTDFSISKAVTEGTKEHEIIMKDIELVASKFQMLEDADVSVIFRPLHEAEGAWFWWGAEGPEPCVKLYRLLYDQLTNVYGLDNIIWEWTGYTTPNSAAWYPGDDVVDLIGYDKYNVSDGIPNPSAIASTFYGLVASTNGQKMVAMSENDAIPSLENLVNDRAAWLYFCPWYGYYLTGEVNNPVDLLNEIYNSEYCITLDELPDIRSFPLDAPSTTAASTTGSGTVTTTATTTSLYGDVNADGIVDIADTVLLARYIAQDNAVKVSEAGLQNADCVLDGNIDASDLTAIARYLAHLTDADQLGIKP</sequence>
<comment type="similarity">
    <text evidence="1 4">Belongs to the glycosyl hydrolase 26 family.</text>
</comment>
<proteinExistence type="inferred from homology"/>
<feature type="domain" description="CBM6" evidence="6">
    <location>
        <begin position="42"/>
        <end position="166"/>
    </location>
</feature>
<dbReference type="CAZy" id="CBM35">
    <property type="family name" value="Carbohydrate-Binding Module Family 35"/>
</dbReference>
<evidence type="ECO:0000256" key="4">
    <source>
        <dbReference type="PROSITE-ProRule" id="PRU01100"/>
    </source>
</evidence>
<keyword evidence="2 4" id="KW-0378">Hydrolase</keyword>
<feature type="chain" id="PRO_5039667657" evidence="5">
    <location>
        <begin position="29"/>
        <end position="616"/>
    </location>
</feature>
<dbReference type="PROSITE" id="PS51764">
    <property type="entry name" value="GH26"/>
    <property type="match status" value="1"/>
</dbReference>
<dbReference type="InterPro" id="IPR005084">
    <property type="entry name" value="CBM6"/>
</dbReference>
<dbReference type="RefSeq" id="WP_015559052.1">
    <property type="nucleotide sequence ID" value="NC_021039.1"/>
</dbReference>
<dbReference type="STRING" id="213810.RUM_21270"/>
<dbReference type="GeneID" id="83156786"/>
<evidence type="ECO:0000259" key="8">
    <source>
        <dbReference type="PROSITE" id="PS51766"/>
    </source>
</evidence>
<dbReference type="InterPro" id="IPR022790">
    <property type="entry name" value="GH26_dom"/>
</dbReference>
<dbReference type="PATRIC" id="fig|213810.4.peg.2014"/>
<dbReference type="GO" id="GO:0006080">
    <property type="term" value="P:substituted mannan metabolic process"/>
    <property type="evidence" value="ECO:0007669"/>
    <property type="project" value="InterPro"/>
</dbReference>
<dbReference type="Pfam" id="PF16990">
    <property type="entry name" value="CBM_35"/>
    <property type="match status" value="1"/>
</dbReference>
<dbReference type="EMBL" id="FP929052">
    <property type="protein sequence ID" value="CBL18146.1"/>
    <property type="molecule type" value="Genomic_DNA"/>
</dbReference>
<dbReference type="Pfam" id="PF00404">
    <property type="entry name" value="Dockerin_1"/>
    <property type="match status" value="1"/>
</dbReference>
<dbReference type="BioCyc" id="RCHA213810:RUM_RS10325-MONOMER"/>
<feature type="domain" description="GH26" evidence="7">
    <location>
        <begin position="188"/>
        <end position="510"/>
    </location>
</feature>
<evidence type="ECO:0000256" key="1">
    <source>
        <dbReference type="ARBA" id="ARBA00007754"/>
    </source>
</evidence>
<dbReference type="PROSITE" id="PS51766">
    <property type="entry name" value="DOCKERIN"/>
    <property type="match status" value="1"/>
</dbReference>
<feature type="domain" description="Dockerin" evidence="8">
    <location>
        <begin position="542"/>
        <end position="612"/>
    </location>
</feature>
<feature type="signal peptide" evidence="5">
    <location>
        <begin position="1"/>
        <end position="28"/>
    </location>
</feature>